<evidence type="ECO:0000256" key="1">
    <source>
        <dbReference type="SAM" id="SignalP"/>
    </source>
</evidence>
<sequence length="300" mass="35090">MKKIIVLLINILIICNSSISVNGETSKYKETMKQDILCLMLAYPENIKDVLHDDNGNVYITMNSSKKILYDDKVKKSAEQKFQNTDLQDMMEEKYPLETTKKLMEKDQNPGRCRVYSLFDDVYGNNRSSIEHNLKNTNLIYRNLQFNNKNQASNSLHDVFKEITAIKNKNNIYSAVFPLNGTYNYRLIAGTGKLSPHAYGIAIDLNRDKRDYWKWASREEGQKRLDIYPKEVVDIFQKHNFVWGGKWGHFDTLHFEYRPEIILKAKYFGDSKERKIWYEGAPTEDLLVKDCIKKIDSALE</sequence>
<organism evidence="3 4">
    <name type="scientific">Clostridium acidisoli DSM 12555</name>
    <dbReference type="NCBI Taxonomy" id="1121291"/>
    <lineage>
        <taxon>Bacteria</taxon>
        <taxon>Bacillati</taxon>
        <taxon>Bacillota</taxon>
        <taxon>Clostridia</taxon>
        <taxon>Eubacteriales</taxon>
        <taxon>Clostridiaceae</taxon>
        <taxon>Clostridium</taxon>
    </lineage>
</organism>
<dbReference type="InterPro" id="IPR009045">
    <property type="entry name" value="Zn_M74/Hedgehog-like"/>
</dbReference>
<accession>A0A1W1XFM3</accession>
<keyword evidence="3" id="KW-0121">Carboxypeptidase</keyword>
<dbReference type="InterPro" id="IPR039561">
    <property type="entry name" value="Peptidase_M15C"/>
</dbReference>
<feature type="chain" id="PRO_5039611063" evidence="1">
    <location>
        <begin position="23"/>
        <end position="300"/>
    </location>
</feature>
<dbReference type="RefSeq" id="WP_084115199.1">
    <property type="nucleotide sequence ID" value="NZ_FWXH01000004.1"/>
</dbReference>
<keyword evidence="3" id="KW-0378">Hydrolase</keyword>
<dbReference type="OrthoDB" id="9799970at2"/>
<evidence type="ECO:0000313" key="4">
    <source>
        <dbReference type="Proteomes" id="UP000192468"/>
    </source>
</evidence>
<keyword evidence="4" id="KW-1185">Reference proteome</keyword>
<protein>
    <submittedName>
        <fullName evidence="3">D-alanyl-D-alanine carboxypeptidase</fullName>
    </submittedName>
</protein>
<dbReference type="AlphaFoldDB" id="A0A1W1XFM3"/>
<feature type="signal peptide" evidence="1">
    <location>
        <begin position="1"/>
        <end position="22"/>
    </location>
</feature>
<gene>
    <name evidence="3" type="ORF">SAMN02745134_01718</name>
</gene>
<reference evidence="3 4" key="1">
    <citation type="submission" date="2017-04" db="EMBL/GenBank/DDBJ databases">
        <authorList>
            <person name="Afonso C.L."/>
            <person name="Miller P.J."/>
            <person name="Scott M.A."/>
            <person name="Spackman E."/>
            <person name="Goraichik I."/>
            <person name="Dimitrov K.M."/>
            <person name="Suarez D.L."/>
            <person name="Swayne D.E."/>
        </authorList>
    </citation>
    <scope>NUCLEOTIDE SEQUENCE [LARGE SCALE GENOMIC DNA]</scope>
    <source>
        <strain evidence="3 4">DSM 12555</strain>
    </source>
</reference>
<dbReference type="STRING" id="1121291.SAMN02745134_01718"/>
<name>A0A1W1XFM3_9CLOT</name>
<feature type="domain" description="Peptidase M15C" evidence="2">
    <location>
        <begin position="190"/>
        <end position="257"/>
    </location>
</feature>
<dbReference type="GO" id="GO:0004180">
    <property type="term" value="F:carboxypeptidase activity"/>
    <property type="evidence" value="ECO:0007669"/>
    <property type="project" value="UniProtKB-KW"/>
</dbReference>
<proteinExistence type="predicted"/>
<dbReference type="Gene3D" id="3.30.1380.10">
    <property type="match status" value="1"/>
</dbReference>
<dbReference type="Proteomes" id="UP000192468">
    <property type="component" value="Unassembled WGS sequence"/>
</dbReference>
<evidence type="ECO:0000313" key="3">
    <source>
        <dbReference type="EMBL" id="SMC22766.1"/>
    </source>
</evidence>
<keyword evidence="3" id="KW-0645">Protease</keyword>
<evidence type="ECO:0000259" key="2">
    <source>
        <dbReference type="Pfam" id="PF13539"/>
    </source>
</evidence>
<keyword evidence="1" id="KW-0732">Signal</keyword>
<dbReference type="EMBL" id="FWXH01000004">
    <property type="protein sequence ID" value="SMC22766.1"/>
    <property type="molecule type" value="Genomic_DNA"/>
</dbReference>
<dbReference type="Pfam" id="PF13539">
    <property type="entry name" value="Peptidase_M15_4"/>
    <property type="match status" value="1"/>
</dbReference>
<dbReference type="SUPFAM" id="SSF55166">
    <property type="entry name" value="Hedgehog/DD-peptidase"/>
    <property type="match status" value="1"/>
</dbReference>